<accession>A0AA39UR39</accession>
<reference evidence="2" key="1">
    <citation type="journal article" date="2022" name="Plant J.">
        <title>Strategies of tolerance reflected in two North American maple genomes.</title>
        <authorList>
            <person name="McEvoy S.L."/>
            <person name="Sezen U.U."/>
            <person name="Trouern-Trend A."/>
            <person name="McMahon S.M."/>
            <person name="Schaberg P.G."/>
            <person name="Yang J."/>
            <person name="Wegrzyn J.L."/>
            <person name="Swenson N.G."/>
        </authorList>
    </citation>
    <scope>NUCLEOTIDE SEQUENCE</scope>
    <source>
        <strain evidence="2">NS2018</strain>
    </source>
</reference>
<dbReference type="EMBL" id="JAUESC010000387">
    <property type="protein sequence ID" value="KAK0573459.1"/>
    <property type="molecule type" value="Genomic_DNA"/>
</dbReference>
<reference evidence="2" key="2">
    <citation type="submission" date="2023-06" db="EMBL/GenBank/DDBJ databases">
        <authorList>
            <person name="Swenson N.G."/>
            <person name="Wegrzyn J.L."/>
            <person name="Mcevoy S.L."/>
        </authorList>
    </citation>
    <scope>NUCLEOTIDE SEQUENCE</scope>
    <source>
        <strain evidence="2">NS2018</strain>
        <tissue evidence="2">Leaf</tissue>
    </source>
</reference>
<evidence type="ECO:0000313" key="3">
    <source>
        <dbReference type="Proteomes" id="UP001168877"/>
    </source>
</evidence>
<evidence type="ECO:0000259" key="1">
    <source>
        <dbReference type="Pfam" id="PF11443"/>
    </source>
</evidence>
<proteinExistence type="predicted"/>
<evidence type="ECO:0000313" key="2">
    <source>
        <dbReference type="EMBL" id="KAK0573459.1"/>
    </source>
</evidence>
<dbReference type="PANTHER" id="PTHR31373:SF17">
    <property type="entry name" value="OS06G0652100 PROTEIN"/>
    <property type="match status" value="1"/>
</dbReference>
<feature type="domain" description="DUF2828" evidence="1">
    <location>
        <begin position="1"/>
        <end position="73"/>
    </location>
</feature>
<dbReference type="PIRSF" id="PIRSF015417">
    <property type="entry name" value="T31B5_30_vWA"/>
    <property type="match status" value="1"/>
</dbReference>
<dbReference type="PANTHER" id="PTHR31373">
    <property type="entry name" value="OS06G0652100 PROTEIN"/>
    <property type="match status" value="1"/>
</dbReference>
<dbReference type="Pfam" id="PF11443">
    <property type="entry name" value="DUF2828"/>
    <property type="match status" value="1"/>
</dbReference>
<gene>
    <name evidence="2" type="ORF">LWI29_008353</name>
</gene>
<dbReference type="InterPro" id="IPR011205">
    <property type="entry name" value="UCP015417_vWA"/>
</dbReference>
<dbReference type="InterPro" id="IPR058580">
    <property type="entry name" value="DUF2828"/>
</dbReference>
<name>A0AA39UR39_ACESA</name>
<dbReference type="Proteomes" id="UP001168877">
    <property type="component" value="Unassembled WGS sequence"/>
</dbReference>
<protein>
    <recommendedName>
        <fullName evidence="1">DUF2828 domain-containing protein</fullName>
    </recommendedName>
</protein>
<sequence length="103" mass="11573">MSLYKDKFFKHDHARFTKYLEEVIAEKIKINAGALLPHLMVKSALNRRGGYGGQVAELQWKRMVDDLSKEAKLRNCMAVCDVSGSMKGTPMEVAVALGIWCLN</sequence>
<keyword evidence="3" id="KW-1185">Reference proteome</keyword>
<dbReference type="AlphaFoldDB" id="A0AA39UR39"/>
<organism evidence="2 3">
    <name type="scientific">Acer saccharum</name>
    <name type="common">Sugar maple</name>
    <dbReference type="NCBI Taxonomy" id="4024"/>
    <lineage>
        <taxon>Eukaryota</taxon>
        <taxon>Viridiplantae</taxon>
        <taxon>Streptophyta</taxon>
        <taxon>Embryophyta</taxon>
        <taxon>Tracheophyta</taxon>
        <taxon>Spermatophyta</taxon>
        <taxon>Magnoliopsida</taxon>
        <taxon>eudicotyledons</taxon>
        <taxon>Gunneridae</taxon>
        <taxon>Pentapetalae</taxon>
        <taxon>rosids</taxon>
        <taxon>malvids</taxon>
        <taxon>Sapindales</taxon>
        <taxon>Sapindaceae</taxon>
        <taxon>Hippocastanoideae</taxon>
        <taxon>Acereae</taxon>
        <taxon>Acer</taxon>
    </lineage>
</organism>
<comment type="caution">
    <text evidence="2">The sequence shown here is derived from an EMBL/GenBank/DDBJ whole genome shotgun (WGS) entry which is preliminary data.</text>
</comment>